<evidence type="ECO:0000313" key="3">
    <source>
        <dbReference type="EMBL" id="MFC5565199.1"/>
    </source>
</evidence>
<comment type="similarity">
    <text evidence="1">Belongs to the UPF0145 family.</text>
</comment>
<feature type="region of interest" description="Disordered" evidence="2">
    <location>
        <begin position="1"/>
        <end position="33"/>
    </location>
</feature>
<dbReference type="Pfam" id="PF01906">
    <property type="entry name" value="YbjQ_1"/>
    <property type="match status" value="1"/>
</dbReference>
<dbReference type="PANTHER" id="PTHR34068:SF1">
    <property type="entry name" value="UPF0145 PROTEIN YBJQ"/>
    <property type="match status" value="1"/>
</dbReference>
<dbReference type="Proteomes" id="UP001596056">
    <property type="component" value="Unassembled WGS sequence"/>
</dbReference>
<organism evidence="3 4">
    <name type="scientific">Rubellimicrobium aerolatum</name>
    <dbReference type="NCBI Taxonomy" id="490979"/>
    <lineage>
        <taxon>Bacteria</taxon>
        <taxon>Pseudomonadati</taxon>
        <taxon>Pseudomonadota</taxon>
        <taxon>Alphaproteobacteria</taxon>
        <taxon>Rhodobacterales</taxon>
        <taxon>Roseobacteraceae</taxon>
        <taxon>Rubellimicrobium</taxon>
    </lineage>
</organism>
<dbReference type="RefSeq" id="WP_245218356.1">
    <property type="nucleotide sequence ID" value="NZ_JAGGJP010000001.1"/>
</dbReference>
<sequence length="137" mass="14181">MAWGASSPRREPVLRVPAASNHPGEPRVRASEPPLRDVLLTTTPAVEGRPVAAYLGVVTGESTFRTESEAPTGLLGRLRGRSKAAPSLAGCREEALRDLRARAAALGADAVLGLSLAHESLGDQVLVVATGTAVRLG</sequence>
<keyword evidence="4" id="KW-1185">Reference proteome</keyword>
<protein>
    <submittedName>
        <fullName evidence="3">Heavy metal-binding domain-containing protein</fullName>
    </submittedName>
</protein>
<dbReference type="InterPro" id="IPR002765">
    <property type="entry name" value="UPF0145_YbjQ-like"/>
</dbReference>
<name>A0ABW0S8H2_9RHOB</name>
<reference evidence="4" key="1">
    <citation type="journal article" date="2019" name="Int. J. Syst. Evol. Microbiol.">
        <title>The Global Catalogue of Microorganisms (GCM) 10K type strain sequencing project: providing services to taxonomists for standard genome sequencing and annotation.</title>
        <authorList>
            <consortium name="The Broad Institute Genomics Platform"/>
            <consortium name="The Broad Institute Genome Sequencing Center for Infectious Disease"/>
            <person name="Wu L."/>
            <person name="Ma J."/>
        </authorList>
    </citation>
    <scope>NUCLEOTIDE SEQUENCE [LARGE SCALE GENOMIC DNA]</scope>
    <source>
        <strain evidence="4">KACC 11588</strain>
    </source>
</reference>
<evidence type="ECO:0000313" key="4">
    <source>
        <dbReference type="Proteomes" id="UP001596056"/>
    </source>
</evidence>
<dbReference type="EMBL" id="JBHSNA010000001">
    <property type="protein sequence ID" value="MFC5565199.1"/>
    <property type="molecule type" value="Genomic_DNA"/>
</dbReference>
<evidence type="ECO:0000256" key="1">
    <source>
        <dbReference type="ARBA" id="ARBA00010751"/>
    </source>
</evidence>
<evidence type="ECO:0000256" key="2">
    <source>
        <dbReference type="SAM" id="MobiDB-lite"/>
    </source>
</evidence>
<proteinExistence type="inferred from homology"/>
<dbReference type="Gene3D" id="3.30.110.70">
    <property type="entry name" value="Hypothetical protein apc22750. Chain B"/>
    <property type="match status" value="1"/>
</dbReference>
<dbReference type="InterPro" id="IPR035439">
    <property type="entry name" value="UPF0145_dom_sf"/>
</dbReference>
<gene>
    <name evidence="3" type="ORF">ACFPOC_02035</name>
</gene>
<comment type="caution">
    <text evidence="3">The sequence shown here is derived from an EMBL/GenBank/DDBJ whole genome shotgun (WGS) entry which is preliminary data.</text>
</comment>
<accession>A0ABW0S8H2</accession>
<dbReference type="SUPFAM" id="SSF117782">
    <property type="entry name" value="YbjQ-like"/>
    <property type="match status" value="1"/>
</dbReference>
<dbReference type="PANTHER" id="PTHR34068">
    <property type="entry name" value="UPF0145 PROTEIN YBJQ"/>
    <property type="match status" value="1"/>
</dbReference>